<gene>
    <name evidence="1" type="ORF">GCM10010310_63820</name>
</gene>
<dbReference type="EMBL" id="BAAASK010000027">
    <property type="protein sequence ID" value="GAA2698342.1"/>
    <property type="molecule type" value="Genomic_DNA"/>
</dbReference>
<evidence type="ECO:0000313" key="2">
    <source>
        <dbReference type="Proteomes" id="UP001499989"/>
    </source>
</evidence>
<reference evidence="1 2" key="1">
    <citation type="journal article" date="2019" name="Int. J. Syst. Evol. Microbiol.">
        <title>The Global Catalogue of Microorganisms (GCM) 10K type strain sequencing project: providing services to taxonomists for standard genome sequencing and annotation.</title>
        <authorList>
            <consortium name="The Broad Institute Genomics Platform"/>
            <consortium name="The Broad Institute Genome Sequencing Center for Infectious Disease"/>
            <person name="Wu L."/>
            <person name="Ma J."/>
        </authorList>
    </citation>
    <scope>NUCLEOTIDE SEQUENCE [LARGE SCALE GENOMIC DNA]</scope>
    <source>
        <strain evidence="1 2">JCM 4531</strain>
    </source>
</reference>
<keyword evidence="2" id="KW-1185">Reference proteome</keyword>
<proteinExistence type="predicted"/>
<sequence>MEAARPSLTPRHTNLEEAYDAVRLCSTTAAATPTPRCPLSSATSPAYRRVREIVQLRVDWFDGANLLGRVDAAVMTRVDAALRVVQDL</sequence>
<organism evidence="1 2">
    <name type="scientific">Streptomyces violaceolatus</name>
    <dbReference type="NCBI Taxonomy" id="67378"/>
    <lineage>
        <taxon>Bacteria</taxon>
        <taxon>Bacillati</taxon>
        <taxon>Actinomycetota</taxon>
        <taxon>Actinomycetes</taxon>
        <taxon>Kitasatosporales</taxon>
        <taxon>Streptomycetaceae</taxon>
        <taxon>Streptomyces</taxon>
        <taxon>Streptomyces violaceoruber group</taxon>
    </lineage>
</organism>
<accession>A0ABN3TC08</accession>
<name>A0ABN3TC08_9ACTN</name>
<comment type="caution">
    <text evidence="1">The sequence shown here is derived from an EMBL/GenBank/DDBJ whole genome shotgun (WGS) entry which is preliminary data.</text>
</comment>
<protein>
    <submittedName>
        <fullName evidence="1">Uncharacterized protein</fullName>
    </submittedName>
</protein>
<evidence type="ECO:0000313" key="1">
    <source>
        <dbReference type="EMBL" id="GAA2698342.1"/>
    </source>
</evidence>
<dbReference type="Proteomes" id="UP001499989">
    <property type="component" value="Unassembled WGS sequence"/>
</dbReference>